<dbReference type="GO" id="GO:0030001">
    <property type="term" value="P:metal ion transport"/>
    <property type="evidence" value="ECO:0007669"/>
    <property type="project" value="UniProtKB-ARBA"/>
</dbReference>
<evidence type="ECO:0000256" key="3">
    <source>
        <dbReference type="ARBA" id="ARBA00022448"/>
    </source>
</evidence>
<keyword evidence="3" id="KW-0813">Transport</keyword>
<evidence type="ECO:0000313" key="9">
    <source>
        <dbReference type="EnsemblPlants" id="OBART06G26480.1"/>
    </source>
</evidence>
<evidence type="ECO:0000256" key="6">
    <source>
        <dbReference type="ARBA" id="ARBA00023065"/>
    </source>
</evidence>
<dbReference type="GO" id="GO:0005886">
    <property type="term" value="C:plasma membrane"/>
    <property type="evidence" value="ECO:0007669"/>
    <property type="project" value="TreeGrafter"/>
</dbReference>
<dbReference type="GO" id="GO:0008324">
    <property type="term" value="F:monoatomic cation transmembrane transporter activity"/>
    <property type="evidence" value="ECO:0007669"/>
    <property type="project" value="InterPro"/>
</dbReference>
<feature type="transmembrane region" description="Helical" evidence="8">
    <location>
        <begin position="659"/>
        <end position="684"/>
    </location>
</feature>
<feature type="transmembrane region" description="Helical" evidence="8">
    <location>
        <begin position="41"/>
        <end position="61"/>
    </location>
</feature>
<dbReference type="Pfam" id="PF02386">
    <property type="entry name" value="TrkH"/>
    <property type="match status" value="2"/>
</dbReference>
<evidence type="ECO:0000256" key="1">
    <source>
        <dbReference type="ARBA" id="ARBA00004141"/>
    </source>
</evidence>
<dbReference type="PANTHER" id="PTHR31064:SF25">
    <property type="entry name" value="CATION TRANSPORTER HKT2_1"/>
    <property type="match status" value="1"/>
</dbReference>
<accession>A0A0D3GKH2</accession>
<comment type="subcellular location">
    <subcellularLocation>
        <location evidence="1">Membrane</location>
        <topology evidence="1">Multi-pass membrane protein</topology>
    </subcellularLocation>
</comment>
<feature type="transmembrane region" description="Helical" evidence="8">
    <location>
        <begin position="318"/>
        <end position="338"/>
    </location>
</feature>
<feature type="transmembrane region" description="Helical" evidence="8">
    <location>
        <begin position="796"/>
        <end position="828"/>
    </location>
</feature>
<keyword evidence="4 8" id="KW-0812">Transmembrane</keyword>
<feature type="transmembrane region" description="Helical" evidence="8">
    <location>
        <begin position="226"/>
        <end position="248"/>
    </location>
</feature>
<feature type="transmembrane region" description="Helical" evidence="8">
    <location>
        <begin position="849"/>
        <end position="867"/>
    </location>
</feature>
<evidence type="ECO:0000313" key="10">
    <source>
        <dbReference type="Proteomes" id="UP000026960"/>
    </source>
</evidence>
<dbReference type="Proteomes" id="UP000026960">
    <property type="component" value="Chromosome 6"/>
</dbReference>
<dbReference type="STRING" id="65489.A0A0D3GKH2"/>
<comment type="similarity">
    <text evidence="2">Belongs to the TrkH potassium transport family. HKT (TC 2.A.38.3) subfamily.</text>
</comment>
<sequence length="1007" mass="111841">MTSIFHDLVHTKCQSFRKIGRYVLHSIVLIYRFISLHVHPFWIQLSYFLLISILGSVLLMFLKPSSPEFKPGYIDMLFLSTSALTVSGLSTVEMEVLSSSQIVVLTLLMLVGGEVFVSFLGLMLRLNHKHNPEFSGDRVSSVPIELDTIEPTRTVMSSEELQIEAAVAEVPSSTIKDLKRSKRMRWFLGFVVFSYFVVIHVVGFLLVLWYIGRVSSAKAPLKKKGINIALFSFSITVSSFANGGLVPTNENMAIFSKNPGLLLLLIGQILAGNTLYPLFLRILIWFLGKVTKLKDLKLMIKNPDELQYDYLLPKLPTAFLASTVIGIMASLVTLFGAVDWNSSVFDGLSSYQKIINALFMSVNARHSGENSIDCSLIAPAVLVLFIILMLVHDTSSIYGSWHSTYTVSFRYLPPSTTFALSNGDEKTANKKEKRKLGLVVRNLAFSQLACNAVFVIVALITERSRLRNDPLNFSALNMIFEVISAYGNVGLSTGYSCSRLQKLHPDSICQDKPYSLSGWWSDEGKLLLVFVMLYGRLKAFTKGTGEYWRLWPSNHKYNPRYVDMFFLSTSAVTVTGLATIQMEDLSSSQIAVLTLLMFLGSEMFLSFLGLVLESSKQNKHDPENRRVSSVTVCDQSHLELEEAIPQTPSMKSTDIKKRCLKYLVFVVLAYMIIILVTGSLLVFMYVAHVLSARDVLTRKSINKALFSISVTVSSFTNGGLLPTNESMAVFSSNNGLLLLLIGQILAGSTLFPVFLRLVIWALRGLRLAKAEEPDFMMNNSSAVGFSHLLPNLQTTFLAAVEVALVAMTVILFCCLNWDSAVFAGLTSLQKITNALFMAVNARQAGENSIDCSLVAPAALVLFMVMMYTPSLTKLFSACQYHKRIGPESDDRTSKGKPFLKTMAFSPLAFNTTVIMLVCITERRSISTDPLNFSTFNIIFEVISASGNIGLSTGYSCSRQLQHQEGVACHDKPYSFSGWWSEPGKLILVLAMIYGRLNSKDSTSTRTR</sequence>
<evidence type="ECO:0008006" key="11">
    <source>
        <dbReference type="Google" id="ProtNLM"/>
    </source>
</evidence>
<evidence type="ECO:0000256" key="5">
    <source>
        <dbReference type="ARBA" id="ARBA00022989"/>
    </source>
</evidence>
<dbReference type="PANTHER" id="PTHR31064">
    <property type="entry name" value="POTASSIUM TRANSPORT PROTEIN DDB_G0292412-RELATED"/>
    <property type="match status" value="1"/>
</dbReference>
<evidence type="ECO:0000256" key="8">
    <source>
        <dbReference type="SAM" id="Phobius"/>
    </source>
</evidence>
<feature type="transmembrane region" description="Helical" evidence="8">
    <location>
        <begin position="102"/>
        <end position="124"/>
    </location>
</feature>
<evidence type="ECO:0000256" key="2">
    <source>
        <dbReference type="ARBA" id="ARBA00010864"/>
    </source>
</evidence>
<protein>
    <recommendedName>
        <fullName evidence="11">HKT24 transporter</fullName>
    </recommendedName>
</protein>
<feature type="transmembrane region" description="Helical" evidence="8">
    <location>
        <begin position="735"/>
        <end position="759"/>
    </location>
</feature>
<dbReference type="Gramene" id="OBART06G26480.1">
    <property type="protein sequence ID" value="OBART06G26480.1"/>
    <property type="gene ID" value="OBART06G26480"/>
</dbReference>
<feature type="transmembrane region" description="Helical" evidence="8">
    <location>
        <begin position="443"/>
        <end position="461"/>
    </location>
</feature>
<keyword evidence="10" id="KW-1185">Reference proteome</keyword>
<feature type="transmembrane region" description="Helical" evidence="8">
    <location>
        <begin position="260"/>
        <end position="287"/>
    </location>
</feature>
<feature type="transmembrane region" description="Helical" evidence="8">
    <location>
        <begin position="588"/>
        <end position="612"/>
    </location>
</feature>
<evidence type="ECO:0000256" key="4">
    <source>
        <dbReference type="ARBA" id="ARBA00022692"/>
    </source>
</evidence>
<dbReference type="AlphaFoldDB" id="A0A0D3GKH2"/>
<dbReference type="InterPro" id="IPR051143">
    <property type="entry name" value="TrkH_K-transport"/>
</dbReference>
<feature type="transmembrane region" description="Helical" evidence="8">
    <location>
        <begin position="186"/>
        <end position="211"/>
    </location>
</feature>
<keyword evidence="5 8" id="KW-1133">Transmembrane helix</keyword>
<dbReference type="GO" id="GO:0098662">
    <property type="term" value="P:inorganic cation transmembrane transport"/>
    <property type="evidence" value="ECO:0007669"/>
    <property type="project" value="UniProtKB-ARBA"/>
</dbReference>
<keyword evidence="6" id="KW-0406">Ion transport</keyword>
<dbReference type="HOGENOM" id="CLU_318683_0_0_1"/>
<dbReference type="eggNOG" id="KOG1341">
    <property type="taxonomic scope" value="Eukaryota"/>
</dbReference>
<feature type="transmembrane region" description="Helical" evidence="8">
    <location>
        <begin position="374"/>
        <end position="392"/>
    </location>
</feature>
<dbReference type="EnsemblPlants" id="OBART06G26480.1">
    <property type="protein sequence ID" value="OBART06G26480.1"/>
    <property type="gene ID" value="OBART06G26480"/>
</dbReference>
<proteinExistence type="inferred from homology"/>
<dbReference type="InterPro" id="IPR003445">
    <property type="entry name" value="Cat_transpt"/>
</dbReference>
<evidence type="ECO:0000256" key="7">
    <source>
        <dbReference type="ARBA" id="ARBA00023136"/>
    </source>
</evidence>
<feature type="transmembrane region" description="Helical" evidence="8">
    <location>
        <begin position="73"/>
        <end position="90"/>
    </location>
</feature>
<name>A0A0D3GKH2_9ORYZ</name>
<dbReference type="PaxDb" id="65489-OBART06G26480.1"/>
<feature type="transmembrane region" description="Helical" evidence="8">
    <location>
        <begin position="561"/>
        <end position="582"/>
    </location>
</feature>
<reference evidence="9" key="1">
    <citation type="journal article" date="2009" name="Rice">
        <title>De Novo Next Generation Sequencing of Plant Genomes.</title>
        <authorList>
            <person name="Rounsley S."/>
            <person name="Marri P.R."/>
            <person name="Yu Y."/>
            <person name="He R."/>
            <person name="Sisneros N."/>
            <person name="Goicoechea J.L."/>
            <person name="Lee S.J."/>
            <person name="Angelova A."/>
            <person name="Kudrna D."/>
            <person name="Luo M."/>
            <person name="Affourtit J."/>
            <person name="Desany B."/>
            <person name="Knight J."/>
            <person name="Niazi F."/>
            <person name="Egholm M."/>
            <person name="Wing R.A."/>
        </authorList>
    </citation>
    <scope>NUCLEOTIDE SEQUENCE [LARGE SCALE GENOMIC DNA]</scope>
    <source>
        <strain evidence="9">cv. IRGC 105608</strain>
    </source>
</reference>
<keyword evidence="7 8" id="KW-0472">Membrane</keyword>
<reference evidence="9" key="2">
    <citation type="submission" date="2015-03" db="UniProtKB">
        <authorList>
            <consortium name="EnsemblPlants"/>
        </authorList>
    </citation>
    <scope>IDENTIFICATION</scope>
</reference>
<organism evidence="9">
    <name type="scientific">Oryza barthii</name>
    <dbReference type="NCBI Taxonomy" id="65489"/>
    <lineage>
        <taxon>Eukaryota</taxon>
        <taxon>Viridiplantae</taxon>
        <taxon>Streptophyta</taxon>
        <taxon>Embryophyta</taxon>
        <taxon>Tracheophyta</taxon>
        <taxon>Spermatophyta</taxon>
        <taxon>Magnoliopsida</taxon>
        <taxon>Liliopsida</taxon>
        <taxon>Poales</taxon>
        <taxon>Poaceae</taxon>
        <taxon>BOP clade</taxon>
        <taxon>Oryzoideae</taxon>
        <taxon>Oryzeae</taxon>
        <taxon>Oryzinae</taxon>
        <taxon>Oryza</taxon>
    </lineage>
</organism>